<reference evidence="3" key="1">
    <citation type="submission" date="2010-07" db="EMBL/GenBank/DDBJ databases">
        <authorList>
            <consortium name="CONSOLIDER consortium CSD2007-00005"/>
            <person name="Guazzaroni M.-E."/>
            <person name="Richter M."/>
            <person name="Garcia-Salamanca A."/>
            <person name="Yarza P."/>
            <person name="Ferrer M."/>
        </authorList>
    </citation>
    <scope>NUCLEOTIDE SEQUENCE</scope>
</reference>
<keyword evidence="2" id="KW-0694">RNA-binding</keyword>
<evidence type="ECO:0000256" key="1">
    <source>
        <dbReference type="ARBA" id="ARBA00022490"/>
    </source>
</evidence>
<dbReference type="GO" id="GO:0070930">
    <property type="term" value="P:trans-translation-dependent protein tagging"/>
    <property type="evidence" value="ECO:0007669"/>
    <property type="project" value="TreeGrafter"/>
</dbReference>
<keyword evidence="1" id="KW-0963">Cytoplasm</keyword>
<dbReference type="PROSITE" id="PS01317">
    <property type="entry name" value="SSRP"/>
    <property type="match status" value="1"/>
</dbReference>
<proteinExistence type="inferred from homology"/>
<dbReference type="CDD" id="cd09294">
    <property type="entry name" value="SmpB"/>
    <property type="match status" value="1"/>
</dbReference>
<dbReference type="NCBIfam" id="TIGR00086">
    <property type="entry name" value="smpB"/>
    <property type="match status" value="1"/>
</dbReference>
<dbReference type="EMBL" id="ADZX01000304">
    <property type="protein sequence ID" value="EFK97233.1"/>
    <property type="molecule type" value="Genomic_DNA"/>
</dbReference>
<organism evidence="3">
    <name type="scientific">sediment metagenome</name>
    <dbReference type="NCBI Taxonomy" id="749907"/>
    <lineage>
        <taxon>unclassified sequences</taxon>
        <taxon>metagenomes</taxon>
        <taxon>ecological metagenomes</taxon>
    </lineage>
</organism>
<dbReference type="PANTHER" id="PTHR30308">
    <property type="entry name" value="TMRNA-BINDING COMPONENT OF TRANS-TRANSLATION TAGGING COMPLEX"/>
    <property type="match status" value="1"/>
</dbReference>
<sequence length="150" mass="17140">MKDNIAASNRKARFDYTILETVEAGIQLKGTEVKSLRGGKASLVDSFARLENGEMFLYNMHVPPYEFGNIANVDPIRPRKLLLHKKEIGWLAGEVSQKKLALIPLKLYFKNGIAKVELALAKGKKQYDKRDAIRKRESDRELKRITRGRQ</sequence>
<dbReference type="HAMAP" id="MF_00023">
    <property type="entry name" value="SmpB"/>
    <property type="match status" value="1"/>
</dbReference>
<accession>D9PGT2</accession>
<dbReference type="PANTHER" id="PTHR30308:SF2">
    <property type="entry name" value="SSRA-BINDING PROTEIN"/>
    <property type="match status" value="1"/>
</dbReference>
<evidence type="ECO:0000256" key="2">
    <source>
        <dbReference type="ARBA" id="ARBA00022884"/>
    </source>
</evidence>
<evidence type="ECO:0000313" key="3">
    <source>
        <dbReference type="EMBL" id="EFK97233.1"/>
    </source>
</evidence>
<dbReference type="InterPro" id="IPR023620">
    <property type="entry name" value="SmpB"/>
</dbReference>
<dbReference type="GO" id="GO:0003723">
    <property type="term" value="F:RNA binding"/>
    <property type="evidence" value="ECO:0007669"/>
    <property type="project" value="UniProtKB-KW"/>
</dbReference>
<dbReference type="Pfam" id="PF01668">
    <property type="entry name" value="SmpB"/>
    <property type="match status" value="1"/>
</dbReference>
<dbReference type="AlphaFoldDB" id="D9PGT2"/>
<dbReference type="InterPro" id="IPR000037">
    <property type="entry name" value="SsrA-bd_prot"/>
</dbReference>
<dbReference type="SUPFAM" id="SSF74982">
    <property type="entry name" value="Small protein B (SmpB)"/>
    <property type="match status" value="1"/>
</dbReference>
<dbReference type="Gene3D" id="2.40.280.10">
    <property type="match status" value="1"/>
</dbReference>
<gene>
    <name evidence="3" type="ORF">LDC_0729</name>
</gene>
<comment type="caution">
    <text evidence="3">The sequence shown here is derived from an EMBL/GenBank/DDBJ whole genome shotgun (WGS) entry which is preliminary data.</text>
</comment>
<dbReference type="InterPro" id="IPR020081">
    <property type="entry name" value="SsrA-bd_prot_CS"/>
</dbReference>
<dbReference type="GO" id="GO:0005829">
    <property type="term" value="C:cytosol"/>
    <property type="evidence" value="ECO:0007669"/>
    <property type="project" value="TreeGrafter"/>
</dbReference>
<dbReference type="NCBIfam" id="NF003843">
    <property type="entry name" value="PRK05422.1"/>
    <property type="match status" value="1"/>
</dbReference>
<protein>
    <submittedName>
        <fullName evidence="3">SmpB protein</fullName>
    </submittedName>
</protein>
<reference evidence="3" key="2">
    <citation type="journal article" date="2011" name="Microb. Ecol.">
        <title>Taxonomic and Functional Metagenomic Profiling of the Microbial Community in the Anoxic Sediment of a Sub-saline Shallow Lake (Laguna de Carrizo, Central Spain).</title>
        <authorList>
            <person name="Ferrer M."/>
            <person name="Guazzaroni M.E."/>
            <person name="Richter M."/>
            <person name="Garcia-Salamanca A."/>
            <person name="Yarza P."/>
            <person name="Suarez-Suarez A."/>
            <person name="Solano J."/>
            <person name="Alcaide M."/>
            <person name="van Dillewijn P."/>
            <person name="Molina-Henares M.A."/>
            <person name="Lopez-Cortes N."/>
            <person name="Al-Ramahi Y."/>
            <person name="Guerrero C."/>
            <person name="Acosta A."/>
            <person name="de Eugenio L.I."/>
            <person name="Martinez V."/>
            <person name="Marques S."/>
            <person name="Rojo F."/>
            <person name="Santero E."/>
            <person name="Genilloud O."/>
            <person name="Perez-Perez J."/>
            <person name="Rossello-Mora R."/>
            <person name="Ramos J.L."/>
        </authorList>
    </citation>
    <scope>NUCLEOTIDE SEQUENCE</scope>
</reference>
<name>D9PGT2_9ZZZZ</name>